<dbReference type="GeneID" id="106808409"/>
<dbReference type="Pfam" id="PF00096">
    <property type="entry name" value="zf-C2H2"/>
    <property type="match status" value="1"/>
</dbReference>
<evidence type="ECO:0000259" key="7">
    <source>
        <dbReference type="PROSITE" id="PS50157"/>
    </source>
</evidence>
<name>A0ABM1E341_PRICU</name>
<feature type="compositionally biased region" description="Acidic residues" evidence="6">
    <location>
        <begin position="391"/>
        <end position="405"/>
    </location>
</feature>
<proteinExistence type="predicted"/>
<dbReference type="SUPFAM" id="SSF57667">
    <property type="entry name" value="beta-beta-alpha zinc fingers"/>
    <property type="match status" value="2"/>
</dbReference>
<dbReference type="Proteomes" id="UP000695022">
    <property type="component" value="Unplaced"/>
</dbReference>
<feature type="domain" description="C2H2-type" evidence="7">
    <location>
        <begin position="71"/>
        <end position="99"/>
    </location>
</feature>
<protein>
    <submittedName>
        <fullName evidence="9">Zinc finger protein 600-like</fullName>
    </submittedName>
</protein>
<evidence type="ECO:0000256" key="5">
    <source>
        <dbReference type="PROSITE-ProRule" id="PRU00042"/>
    </source>
</evidence>
<feature type="compositionally biased region" description="Low complexity" evidence="6">
    <location>
        <begin position="362"/>
        <end position="374"/>
    </location>
</feature>
<feature type="compositionally biased region" description="Basic residues" evidence="6">
    <location>
        <begin position="375"/>
        <end position="386"/>
    </location>
</feature>
<dbReference type="Gene3D" id="3.30.160.60">
    <property type="entry name" value="Classic Zinc Finger"/>
    <property type="match status" value="3"/>
</dbReference>
<gene>
    <name evidence="9" type="primary">LOC106808409</name>
</gene>
<organism evidence="8 9">
    <name type="scientific">Priapulus caudatus</name>
    <name type="common">Priapulid worm</name>
    <dbReference type="NCBI Taxonomy" id="37621"/>
    <lineage>
        <taxon>Eukaryota</taxon>
        <taxon>Metazoa</taxon>
        <taxon>Ecdysozoa</taxon>
        <taxon>Scalidophora</taxon>
        <taxon>Priapulida</taxon>
        <taxon>Priapulimorpha</taxon>
        <taxon>Priapulimorphida</taxon>
        <taxon>Priapulidae</taxon>
        <taxon>Priapulus</taxon>
    </lineage>
</organism>
<dbReference type="PANTHER" id="PTHR24379:SF121">
    <property type="entry name" value="C2H2-TYPE DOMAIN-CONTAINING PROTEIN"/>
    <property type="match status" value="1"/>
</dbReference>
<evidence type="ECO:0000256" key="2">
    <source>
        <dbReference type="ARBA" id="ARBA00022737"/>
    </source>
</evidence>
<dbReference type="PROSITE" id="PS00028">
    <property type="entry name" value="ZINC_FINGER_C2H2_1"/>
    <property type="match status" value="6"/>
</dbReference>
<feature type="domain" description="C2H2-type" evidence="7">
    <location>
        <begin position="14"/>
        <end position="36"/>
    </location>
</feature>
<accession>A0ABM1E341</accession>
<dbReference type="RefSeq" id="XP_014666612.1">
    <property type="nucleotide sequence ID" value="XM_014811126.1"/>
</dbReference>
<evidence type="ECO:0000313" key="8">
    <source>
        <dbReference type="Proteomes" id="UP000695022"/>
    </source>
</evidence>
<evidence type="ECO:0000313" key="9">
    <source>
        <dbReference type="RefSeq" id="XP_014666612.1"/>
    </source>
</evidence>
<evidence type="ECO:0000256" key="6">
    <source>
        <dbReference type="SAM" id="MobiDB-lite"/>
    </source>
</evidence>
<keyword evidence="3 5" id="KW-0863">Zinc-finger</keyword>
<keyword evidence="2" id="KW-0677">Repeat</keyword>
<evidence type="ECO:0000256" key="3">
    <source>
        <dbReference type="ARBA" id="ARBA00022771"/>
    </source>
</evidence>
<sequence>MGKAKKKKKGAAGYTCGECDAKFAHRSELLRHLTQHRTIPHGAHRCTTCQRRFTSPAQLGRHCCMRVEGQFDCVYCGETFRTQPLRAVHVAGEHAGDVAGVVTCVTCEVVFRTHEQTNAHYNIAHMSKCPVLRCNKCEFKTGNMSELKQHKCEKQKKSPQKKALAQSSKSVTKSSTTAADTKQSTSTTAAPGGASNAPRSRKRAAPTTQFAYMCGECDLTFEIRAELVAHLAKHRGGQSLLASNHKCSTCHRKFSHALNLGKHVCIDMEGCFDCIYCGERFTLQKERAQHIMDDHVESDFVKCTVCRCNFKDLMQLQSHTDKLHSSRSALTQCLRCHYQSNDVSAIKYHRCDDTIAAGAGGDNNRNAGSSSGKSSKTRKTTRKRKHSSESDSGDDSHDSDDDSGDSSDSHGSDYVMPRNRKKKMQAQAQSAGTRRSQRKSSS</sequence>
<feature type="region of interest" description="Disordered" evidence="6">
    <location>
        <begin position="357"/>
        <end position="442"/>
    </location>
</feature>
<dbReference type="PANTHER" id="PTHR24379">
    <property type="entry name" value="KRAB AND ZINC FINGER DOMAIN-CONTAINING"/>
    <property type="match status" value="1"/>
</dbReference>
<feature type="domain" description="C2H2-type" evidence="7">
    <location>
        <begin position="212"/>
        <end position="239"/>
    </location>
</feature>
<reference evidence="9" key="1">
    <citation type="submission" date="2025-08" db="UniProtKB">
        <authorList>
            <consortium name="RefSeq"/>
        </authorList>
    </citation>
    <scope>IDENTIFICATION</scope>
</reference>
<evidence type="ECO:0000256" key="1">
    <source>
        <dbReference type="ARBA" id="ARBA00022723"/>
    </source>
</evidence>
<dbReference type="InterPro" id="IPR013087">
    <property type="entry name" value="Znf_C2H2_type"/>
</dbReference>
<dbReference type="PROSITE" id="PS50157">
    <property type="entry name" value="ZINC_FINGER_C2H2_2"/>
    <property type="match status" value="3"/>
</dbReference>
<dbReference type="SMART" id="SM00355">
    <property type="entry name" value="ZnF_C2H2"/>
    <property type="match status" value="9"/>
</dbReference>
<keyword evidence="1" id="KW-0479">Metal-binding</keyword>
<feature type="compositionally biased region" description="Low complexity" evidence="6">
    <location>
        <begin position="161"/>
        <end position="190"/>
    </location>
</feature>
<evidence type="ECO:0000256" key="4">
    <source>
        <dbReference type="ARBA" id="ARBA00022833"/>
    </source>
</evidence>
<keyword evidence="4" id="KW-0862">Zinc</keyword>
<dbReference type="InterPro" id="IPR036236">
    <property type="entry name" value="Znf_C2H2_sf"/>
</dbReference>
<feature type="region of interest" description="Disordered" evidence="6">
    <location>
        <begin position="148"/>
        <end position="203"/>
    </location>
</feature>
<keyword evidence="8" id="KW-1185">Reference proteome</keyword>